<accession>A0A6A4GIV7</accession>
<organism evidence="1 2">
    <name type="scientific">Gymnopus androsaceus JB14</name>
    <dbReference type="NCBI Taxonomy" id="1447944"/>
    <lineage>
        <taxon>Eukaryota</taxon>
        <taxon>Fungi</taxon>
        <taxon>Dikarya</taxon>
        <taxon>Basidiomycota</taxon>
        <taxon>Agaricomycotina</taxon>
        <taxon>Agaricomycetes</taxon>
        <taxon>Agaricomycetidae</taxon>
        <taxon>Agaricales</taxon>
        <taxon>Marasmiineae</taxon>
        <taxon>Omphalotaceae</taxon>
        <taxon>Gymnopus</taxon>
    </lineage>
</organism>
<gene>
    <name evidence="1" type="ORF">BT96DRAFT_840628</name>
</gene>
<feature type="non-terminal residue" evidence="1">
    <location>
        <position position="1"/>
    </location>
</feature>
<dbReference type="OrthoDB" id="3252425at2759"/>
<proteinExistence type="predicted"/>
<dbReference type="Proteomes" id="UP000799118">
    <property type="component" value="Unassembled WGS sequence"/>
</dbReference>
<reference evidence="1" key="1">
    <citation type="journal article" date="2019" name="Environ. Microbiol.">
        <title>Fungal ecological strategies reflected in gene transcription - a case study of two litter decomposers.</title>
        <authorList>
            <person name="Barbi F."/>
            <person name="Kohler A."/>
            <person name="Barry K."/>
            <person name="Baskaran P."/>
            <person name="Daum C."/>
            <person name="Fauchery L."/>
            <person name="Ihrmark K."/>
            <person name="Kuo A."/>
            <person name="LaButti K."/>
            <person name="Lipzen A."/>
            <person name="Morin E."/>
            <person name="Grigoriev I.V."/>
            <person name="Henrissat B."/>
            <person name="Lindahl B."/>
            <person name="Martin F."/>
        </authorList>
    </citation>
    <scope>NUCLEOTIDE SEQUENCE</scope>
    <source>
        <strain evidence="1">JB14</strain>
    </source>
</reference>
<evidence type="ECO:0000313" key="2">
    <source>
        <dbReference type="Proteomes" id="UP000799118"/>
    </source>
</evidence>
<dbReference type="EMBL" id="ML769978">
    <property type="protein sequence ID" value="KAE9385496.1"/>
    <property type="molecule type" value="Genomic_DNA"/>
</dbReference>
<protein>
    <submittedName>
        <fullName evidence="1">Uncharacterized protein</fullName>
    </submittedName>
</protein>
<name>A0A6A4GIV7_9AGAR</name>
<sequence length="76" mass="8950">KEKDDVEGFVEVLNEMTEEEREQWHTDIEPVRTALYKACKVSFKIINSPTLLLPRWQEQVANTEFKDHVLPHNVVT</sequence>
<evidence type="ECO:0000313" key="1">
    <source>
        <dbReference type="EMBL" id="KAE9385496.1"/>
    </source>
</evidence>
<keyword evidence="2" id="KW-1185">Reference proteome</keyword>
<dbReference type="AlphaFoldDB" id="A0A6A4GIV7"/>